<comment type="caution">
    <text evidence="4">The sequence shown here is derived from an EMBL/GenBank/DDBJ whole genome shotgun (WGS) entry which is preliminary data.</text>
</comment>
<dbReference type="Pfam" id="PF00534">
    <property type="entry name" value="Glycos_transf_1"/>
    <property type="match status" value="1"/>
</dbReference>
<sequence length="371" mass="43320">MKIKNIGFDARLIGETGVGRYIKNLLDNLSKIDKVNHYYVFLKSEDFNRLTFPNHNFHKIALDIRWHSIKEQLYLPFILSKYRFDIVHFPYFNVPLLYPGKYIVTVHDLIIDHNKTGRASTMPGIFYRGKRLFYKLIMNNALKKAAKILAISESTKKEIIDHYHISSAKIIVTSNALDSDFLTLSRKHQPKKYYDFNYLLFVGNAYPHKNLEALVEVFSDSRINQKIKLVLAGDDWFFYPRLKELVKQKKLTKFIYFFGRASNSQLIDLYAFARTLIVPSLMEGFGLPNLEAVQLGLLPLVSDIPAFREVWHDHLIYFNPQDLNDIKKAITSHLRLSPSHLKKLHQSAKEVIRQYSWKQTAATALFQYKNS</sequence>
<dbReference type="CDD" id="cd03809">
    <property type="entry name" value="GT4_MtfB-like"/>
    <property type="match status" value="1"/>
</dbReference>
<evidence type="ECO:0000259" key="3">
    <source>
        <dbReference type="Pfam" id="PF13439"/>
    </source>
</evidence>
<dbReference type="SUPFAM" id="SSF53756">
    <property type="entry name" value="UDP-Glycosyltransferase/glycogen phosphorylase"/>
    <property type="match status" value="1"/>
</dbReference>
<dbReference type="PANTHER" id="PTHR46401:SF2">
    <property type="entry name" value="GLYCOSYLTRANSFERASE WBBK-RELATED"/>
    <property type="match status" value="1"/>
</dbReference>
<feature type="domain" description="Glycosyl transferase family 1" evidence="2">
    <location>
        <begin position="189"/>
        <end position="350"/>
    </location>
</feature>
<keyword evidence="1" id="KW-0808">Transferase</keyword>
<name>A0A1F5YW49_9BACT</name>
<feature type="domain" description="Glycosyltransferase subfamily 4-like N-terminal" evidence="3">
    <location>
        <begin position="17"/>
        <end position="180"/>
    </location>
</feature>
<dbReference type="PANTHER" id="PTHR46401">
    <property type="entry name" value="GLYCOSYLTRANSFERASE WBBK-RELATED"/>
    <property type="match status" value="1"/>
</dbReference>
<dbReference type="STRING" id="1798371.A2W14_07090"/>
<evidence type="ECO:0000313" key="4">
    <source>
        <dbReference type="EMBL" id="OGG04346.1"/>
    </source>
</evidence>
<organism evidence="4 5">
    <name type="scientific">Candidatus Gottesmanbacteria bacterium RBG_16_37_8</name>
    <dbReference type="NCBI Taxonomy" id="1798371"/>
    <lineage>
        <taxon>Bacteria</taxon>
        <taxon>Candidatus Gottesmaniibacteriota</taxon>
    </lineage>
</organism>
<dbReference type="InterPro" id="IPR028098">
    <property type="entry name" value="Glyco_trans_4-like_N"/>
</dbReference>
<dbReference type="Pfam" id="PF13439">
    <property type="entry name" value="Glyco_transf_4"/>
    <property type="match status" value="1"/>
</dbReference>
<dbReference type="AlphaFoldDB" id="A0A1F5YW49"/>
<evidence type="ECO:0008006" key="6">
    <source>
        <dbReference type="Google" id="ProtNLM"/>
    </source>
</evidence>
<dbReference type="Proteomes" id="UP000176665">
    <property type="component" value="Unassembled WGS sequence"/>
</dbReference>
<gene>
    <name evidence="4" type="ORF">A2W14_07090</name>
</gene>
<dbReference type="GO" id="GO:0016757">
    <property type="term" value="F:glycosyltransferase activity"/>
    <property type="evidence" value="ECO:0007669"/>
    <property type="project" value="InterPro"/>
</dbReference>
<dbReference type="EMBL" id="MFJA01000006">
    <property type="protein sequence ID" value="OGG04346.1"/>
    <property type="molecule type" value="Genomic_DNA"/>
</dbReference>
<reference evidence="4 5" key="1">
    <citation type="journal article" date="2016" name="Nat. Commun.">
        <title>Thousands of microbial genomes shed light on interconnected biogeochemical processes in an aquifer system.</title>
        <authorList>
            <person name="Anantharaman K."/>
            <person name="Brown C.T."/>
            <person name="Hug L.A."/>
            <person name="Sharon I."/>
            <person name="Castelle C.J."/>
            <person name="Probst A.J."/>
            <person name="Thomas B.C."/>
            <person name="Singh A."/>
            <person name="Wilkins M.J."/>
            <person name="Karaoz U."/>
            <person name="Brodie E.L."/>
            <person name="Williams K.H."/>
            <person name="Hubbard S.S."/>
            <person name="Banfield J.F."/>
        </authorList>
    </citation>
    <scope>NUCLEOTIDE SEQUENCE [LARGE SCALE GENOMIC DNA]</scope>
</reference>
<evidence type="ECO:0000259" key="2">
    <source>
        <dbReference type="Pfam" id="PF00534"/>
    </source>
</evidence>
<dbReference type="Gene3D" id="3.40.50.2000">
    <property type="entry name" value="Glycogen Phosphorylase B"/>
    <property type="match status" value="2"/>
</dbReference>
<evidence type="ECO:0000256" key="1">
    <source>
        <dbReference type="ARBA" id="ARBA00022679"/>
    </source>
</evidence>
<protein>
    <recommendedName>
        <fullName evidence="6">Glycosyl transferase family 1 domain-containing protein</fullName>
    </recommendedName>
</protein>
<dbReference type="InterPro" id="IPR001296">
    <property type="entry name" value="Glyco_trans_1"/>
</dbReference>
<accession>A0A1F5YW49</accession>
<evidence type="ECO:0000313" key="5">
    <source>
        <dbReference type="Proteomes" id="UP000176665"/>
    </source>
</evidence>
<proteinExistence type="predicted"/>